<feature type="domain" description="HTH tetR-type" evidence="3">
    <location>
        <begin position="3"/>
        <end position="63"/>
    </location>
</feature>
<proteinExistence type="predicted"/>
<sequence length="209" mass="24012">MAQKTRERILQKALLLFNEVGFIEVGVREIARELEISPGNLSYHFSKKEDILFALLKQFSEQNSKLYNEYFLAPPNNAQFLTLISRIFDCQYKFRGVYIGNQFVQAEIKNEDRFDYASIAAKRAASFKKIFEDLHLAGQISVTAEDISFLVAHITLFGRFWISEATLFNKSPDKAQVIKHYVSLLSKQLSLFATEKGTNSIDDFWSKSS</sequence>
<dbReference type="PRINTS" id="PR00455">
    <property type="entry name" value="HTHTETR"/>
</dbReference>
<evidence type="ECO:0000313" key="4">
    <source>
        <dbReference type="EMBL" id="PHN04312.1"/>
    </source>
</evidence>
<dbReference type="EMBL" id="PDUD01000026">
    <property type="protein sequence ID" value="PHN04312.1"/>
    <property type="molecule type" value="Genomic_DNA"/>
</dbReference>
<protein>
    <recommendedName>
        <fullName evidence="3">HTH tetR-type domain-containing protein</fullName>
    </recommendedName>
</protein>
<evidence type="ECO:0000259" key="3">
    <source>
        <dbReference type="PROSITE" id="PS50977"/>
    </source>
</evidence>
<dbReference type="Proteomes" id="UP000223913">
    <property type="component" value="Unassembled WGS sequence"/>
</dbReference>
<dbReference type="PANTHER" id="PTHR43479">
    <property type="entry name" value="ACREF/ENVCD OPERON REPRESSOR-RELATED"/>
    <property type="match status" value="1"/>
</dbReference>
<dbReference type="GO" id="GO:0003677">
    <property type="term" value="F:DNA binding"/>
    <property type="evidence" value="ECO:0007669"/>
    <property type="project" value="UniProtKB-UniRule"/>
</dbReference>
<dbReference type="RefSeq" id="WP_099152338.1">
    <property type="nucleotide sequence ID" value="NZ_PDUD01000026.1"/>
</dbReference>
<reference evidence="4 5" key="1">
    <citation type="submission" date="2017-10" db="EMBL/GenBank/DDBJ databases">
        <title>The draft genome sequence of Lewinella nigricans NBRC 102662.</title>
        <authorList>
            <person name="Wang K."/>
        </authorList>
    </citation>
    <scope>NUCLEOTIDE SEQUENCE [LARGE SCALE GENOMIC DNA]</scope>
    <source>
        <strain evidence="4 5">NBRC 102662</strain>
    </source>
</reference>
<dbReference type="PANTHER" id="PTHR43479:SF11">
    <property type="entry name" value="ACREF_ENVCD OPERON REPRESSOR-RELATED"/>
    <property type="match status" value="1"/>
</dbReference>
<organism evidence="4 5">
    <name type="scientific">Flavilitoribacter nigricans (strain ATCC 23147 / DSM 23189 / NBRC 102662 / NCIMB 1420 / SS-2)</name>
    <name type="common">Lewinella nigricans</name>
    <dbReference type="NCBI Taxonomy" id="1122177"/>
    <lineage>
        <taxon>Bacteria</taxon>
        <taxon>Pseudomonadati</taxon>
        <taxon>Bacteroidota</taxon>
        <taxon>Saprospiria</taxon>
        <taxon>Saprospirales</taxon>
        <taxon>Lewinellaceae</taxon>
        <taxon>Flavilitoribacter</taxon>
    </lineage>
</organism>
<dbReference type="AlphaFoldDB" id="A0A2D0N6Z9"/>
<dbReference type="InterPro" id="IPR001647">
    <property type="entry name" value="HTH_TetR"/>
</dbReference>
<dbReference type="PROSITE" id="PS50977">
    <property type="entry name" value="HTH_TETR_2"/>
    <property type="match status" value="1"/>
</dbReference>
<feature type="DNA-binding region" description="H-T-H motif" evidence="2">
    <location>
        <begin position="26"/>
        <end position="45"/>
    </location>
</feature>
<evidence type="ECO:0000313" key="5">
    <source>
        <dbReference type="Proteomes" id="UP000223913"/>
    </source>
</evidence>
<dbReference type="Gene3D" id="1.10.357.10">
    <property type="entry name" value="Tetracycline Repressor, domain 2"/>
    <property type="match status" value="1"/>
</dbReference>
<name>A0A2D0N6Z9_FLAN2</name>
<dbReference type="InterPro" id="IPR050624">
    <property type="entry name" value="HTH-type_Tx_Regulator"/>
</dbReference>
<dbReference type="Pfam" id="PF00440">
    <property type="entry name" value="TetR_N"/>
    <property type="match status" value="1"/>
</dbReference>
<dbReference type="SUPFAM" id="SSF46689">
    <property type="entry name" value="Homeodomain-like"/>
    <property type="match status" value="1"/>
</dbReference>
<keyword evidence="1 2" id="KW-0238">DNA-binding</keyword>
<dbReference type="OrthoDB" id="9785164at2"/>
<comment type="caution">
    <text evidence="4">The sequence shown here is derived from an EMBL/GenBank/DDBJ whole genome shotgun (WGS) entry which is preliminary data.</text>
</comment>
<gene>
    <name evidence="4" type="ORF">CRP01_22380</name>
</gene>
<keyword evidence="5" id="KW-1185">Reference proteome</keyword>
<evidence type="ECO:0000256" key="2">
    <source>
        <dbReference type="PROSITE-ProRule" id="PRU00335"/>
    </source>
</evidence>
<dbReference type="InterPro" id="IPR009057">
    <property type="entry name" value="Homeodomain-like_sf"/>
</dbReference>
<accession>A0A2D0N6Z9</accession>
<evidence type="ECO:0000256" key="1">
    <source>
        <dbReference type="ARBA" id="ARBA00023125"/>
    </source>
</evidence>